<evidence type="ECO:0008006" key="4">
    <source>
        <dbReference type="Google" id="ProtNLM"/>
    </source>
</evidence>
<sequence length="134" mass="15060">MGYYAKIYLTTVFVFLIIDLIWLLFIAKNVYQKEIGHLMGQTKVLPAAIFYLLFIAGLIFFVINPSLEKGSLLTALITGGFFGLICYGTYDLTNLATLKDWSTLVTILDLIWGTVLNSATAGVVYLIAKHFQWH</sequence>
<organism evidence="2 3">
    <name type="scientific">Carnobacterium divergens DSM 20623</name>
    <dbReference type="NCBI Taxonomy" id="1449336"/>
    <lineage>
        <taxon>Bacteria</taxon>
        <taxon>Bacillati</taxon>
        <taxon>Bacillota</taxon>
        <taxon>Bacilli</taxon>
        <taxon>Lactobacillales</taxon>
        <taxon>Carnobacteriaceae</taxon>
        <taxon>Carnobacterium</taxon>
    </lineage>
</organism>
<dbReference type="RefSeq" id="WP_034573093.1">
    <property type="nucleotide sequence ID" value="NZ_JQBS01000024.1"/>
</dbReference>
<feature type="transmembrane region" description="Helical" evidence="1">
    <location>
        <begin position="110"/>
        <end position="128"/>
    </location>
</feature>
<protein>
    <recommendedName>
        <fullName evidence="4">Integral membrane protein</fullName>
    </recommendedName>
</protein>
<evidence type="ECO:0000256" key="1">
    <source>
        <dbReference type="SAM" id="Phobius"/>
    </source>
</evidence>
<dbReference type="InterPro" id="IPR018687">
    <property type="entry name" value="DUF2177_membr"/>
</dbReference>
<comment type="caution">
    <text evidence="2">The sequence shown here is derived from an EMBL/GenBank/DDBJ whole genome shotgun (WGS) entry which is preliminary data.</text>
</comment>
<evidence type="ECO:0000313" key="3">
    <source>
        <dbReference type="Proteomes" id="UP000051658"/>
    </source>
</evidence>
<name>A0A0R2HV99_CARDV</name>
<dbReference type="GeneID" id="89589942"/>
<feature type="transmembrane region" description="Helical" evidence="1">
    <location>
        <begin position="45"/>
        <end position="63"/>
    </location>
</feature>
<evidence type="ECO:0000313" key="2">
    <source>
        <dbReference type="EMBL" id="KRN56617.1"/>
    </source>
</evidence>
<dbReference type="EMBL" id="JQBS01000024">
    <property type="protein sequence ID" value="KRN56617.1"/>
    <property type="molecule type" value="Genomic_DNA"/>
</dbReference>
<dbReference type="AlphaFoldDB" id="A0A0R2HV99"/>
<proteinExistence type="predicted"/>
<reference evidence="2 3" key="1">
    <citation type="journal article" date="2015" name="Genome Announc.">
        <title>Expanding the biotechnology potential of lactobacilli through comparative genomics of 213 strains and associated genera.</title>
        <authorList>
            <person name="Sun Z."/>
            <person name="Harris H.M."/>
            <person name="McCann A."/>
            <person name="Guo C."/>
            <person name="Argimon S."/>
            <person name="Zhang W."/>
            <person name="Yang X."/>
            <person name="Jeffery I.B."/>
            <person name="Cooney J.C."/>
            <person name="Kagawa T.F."/>
            <person name="Liu W."/>
            <person name="Song Y."/>
            <person name="Salvetti E."/>
            <person name="Wrobel A."/>
            <person name="Rasinkangas P."/>
            <person name="Parkhill J."/>
            <person name="Rea M.C."/>
            <person name="O'Sullivan O."/>
            <person name="Ritari J."/>
            <person name="Douillard F.P."/>
            <person name="Paul Ross R."/>
            <person name="Yang R."/>
            <person name="Briner A.E."/>
            <person name="Felis G.E."/>
            <person name="de Vos W.M."/>
            <person name="Barrangou R."/>
            <person name="Klaenhammer T.R."/>
            <person name="Caufield P.W."/>
            <person name="Cui Y."/>
            <person name="Zhang H."/>
            <person name="O'Toole P.W."/>
        </authorList>
    </citation>
    <scope>NUCLEOTIDE SEQUENCE [LARGE SCALE GENOMIC DNA]</scope>
    <source>
        <strain evidence="2 3">DSM 20623</strain>
    </source>
</reference>
<keyword evidence="1" id="KW-0812">Transmembrane</keyword>
<feature type="transmembrane region" description="Helical" evidence="1">
    <location>
        <begin position="7"/>
        <end position="25"/>
    </location>
</feature>
<dbReference type="Pfam" id="PF09945">
    <property type="entry name" value="DUF2177"/>
    <property type="match status" value="1"/>
</dbReference>
<gene>
    <name evidence="2" type="ORF">IV74_GL000865</name>
</gene>
<dbReference type="Proteomes" id="UP000051658">
    <property type="component" value="Unassembled WGS sequence"/>
</dbReference>
<keyword evidence="1" id="KW-1133">Transmembrane helix</keyword>
<keyword evidence="1" id="KW-0472">Membrane</keyword>
<dbReference type="PATRIC" id="fig|1449336.4.peg.885"/>
<keyword evidence="3" id="KW-1185">Reference proteome</keyword>
<feature type="transmembrane region" description="Helical" evidence="1">
    <location>
        <begin position="70"/>
        <end position="90"/>
    </location>
</feature>
<dbReference type="eggNOG" id="COG4852">
    <property type="taxonomic scope" value="Bacteria"/>
</dbReference>
<accession>A0A0R2HV99</accession>